<feature type="signal peptide" evidence="4">
    <location>
        <begin position="1"/>
        <end position="20"/>
    </location>
</feature>
<name>A0ABS6YBI0_9BACT</name>
<comment type="similarity">
    <text evidence="2">Belongs to the membrane fusion protein (MFP) (TC 8.A.1) family.</text>
</comment>
<evidence type="ECO:0000313" key="9">
    <source>
        <dbReference type="EMBL" id="MBW4768923.1"/>
    </source>
</evidence>
<dbReference type="Pfam" id="PF25944">
    <property type="entry name" value="Beta-barrel_RND"/>
    <property type="match status" value="1"/>
</dbReference>
<keyword evidence="4" id="KW-0732">Signal</keyword>
<dbReference type="PANTHER" id="PTHR30158">
    <property type="entry name" value="ACRA/E-RELATED COMPONENT OF DRUG EFFLUX TRANSPORTER"/>
    <property type="match status" value="1"/>
</dbReference>
<comment type="caution">
    <text evidence="9">The sequence shown here is derived from an EMBL/GenBank/DDBJ whole genome shotgun (WGS) entry which is preliminary data.</text>
</comment>
<gene>
    <name evidence="9" type="ORF">KZO38_04015</name>
</gene>
<evidence type="ECO:0000259" key="6">
    <source>
        <dbReference type="Pfam" id="PF25917"/>
    </source>
</evidence>
<dbReference type="Pfam" id="PF25876">
    <property type="entry name" value="HH_MFP_RND"/>
    <property type="match status" value="1"/>
</dbReference>
<evidence type="ECO:0000256" key="3">
    <source>
        <dbReference type="SAM" id="Coils"/>
    </source>
</evidence>
<dbReference type="RefSeq" id="WP_219480175.1">
    <property type="nucleotide sequence ID" value="NZ_JAHXCT010000002.1"/>
</dbReference>
<comment type="subcellular location">
    <subcellularLocation>
        <location evidence="1">Cell envelope</location>
    </subcellularLocation>
</comment>
<dbReference type="Proteomes" id="UP000788426">
    <property type="component" value="Unassembled WGS sequence"/>
</dbReference>
<dbReference type="InterPro" id="IPR058624">
    <property type="entry name" value="MdtA-like_HH"/>
</dbReference>
<dbReference type="InterPro" id="IPR058627">
    <property type="entry name" value="MdtA-like_C"/>
</dbReference>
<dbReference type="Pfam" id="PF25967">
    <property type="entry name" value="RND-MFP_C"/>
    <property type="match status" value="1"/>
</dbReference>
<evidence type="ECO:0000259" key="7">
    <source>
        <dbReference type="Pfam" id="PF25944"/>
    </source>
</evidence>
<dbReference type="InterPro" id="IPR006143">
    <property type="entry name" value="RND_pump_MFP"/>
</dbReference>
<keyword evidence="10" id="KW-1185">Reference proteome</keyword>
<dbReference type="InterPro" id="IPR058625">
    <property type="entry name" value="MdtA-like_BSH"/>
</dbReference>
<feature type="domain" description="Multidrug resistance protein MdtA-like alpha-helical hairpin" evidence="5">
    <location>
        <begin position="99"/>
        <end position="166"/>
    </location>
</feature>
<evidence type="ECO:0000256" key="4">
    <source>
        <dbReference type="SAM" id="SignalP"/>
    </source>
</evidence>
<feature type="domain" description="Multidrug resistance protein MdtA-like barrel-sandwich hybrid" evidence="6">
    <location>
        <begin position="58"/>
        <end position="199"/>
    </location>
</feature>
<dbReference type="InterPro" id="IPR058626">
    <property type="entry name" value="MdtA-like_b-barrel"/>
</dbReference>
<feature type="coiled-coil region" evidence="3">
    <location>
        <begin position="136"/>
        <end position="163"/>
    </location>
</feature>
<dbReference type="EMBL" id="JAHXCT010000002">
    <property type="protein sequence ID" value="MBW4768923.1"/>
    <property type="molecule type" value="Genomic_DNA"/>
</dbReference>
<feature type="domain" description="Multidrug resistance protein MdtA-like C-terminal permuted SH3" evidence="8">
    <location>
        <begin position="295"/>
        <end position="355"/>
    </location>
</feature>
<feature type="chain" id="PRO_5045444351" evidence="4">
    <location>
        <begin position="21"/>
        <end position="398"/>
    </location>
</feature>
<evidence type="ECO:0000259" key="5">
    <source>
        <dbReference type="Pfam" id="PF25876"/>
    </source>
</evidence>
<dbReference type="PANTHER" id="PTHR30158:SF23">
    <property type="entry name" value="MULTIDRUG RESISTANCE PROTEIN MEXA"/>
    <property type="match status" value="1"/>
</dbReference>
<dbReference type="NCBIfam" id="TIGR01730">
    <property type="entry name" value="RND_mfp"/>
    <property type="match status" value="1"/>
</dbReference>
<proteinExistence type="inferred from homology"/>
<protein>
    <submittedName>
        <fullName evidence="9">Efflux RND transporter periplasmic adaptor subunit</fullName>
    </submittedName>
</protein>
<dbReference type="Pfam" id="PF25917">
    <property type="entry name" value="BSH_RND"/>
    <property type="match status" value="1"/>
</dbReference>
<sequence length="398" mass="42454">MKQKVLFLIAAVSLFLTSCGGGKQGAGFNDNEYPVRTIEAQGSSSETLYPATIRGVQDVEIRPKVSGFITKLLVKEGQRVTTGQLLFVIDSETYQAAVRQAKAAVSSATAQLNTAKLTYDNSQKLFNSNVIGQYELQTAQNTYENAKAALAQAQASLASAKETLSYCFVKSPTSGLVGSLPFKVGALVGPTSPQPLTTVSDNNTMEVFFSMTEKDVLDMARNAGGVKESLSTYPTVKLKLADGTIYSQPGKVTKMSGVIDTSTGSVSMVAHFSNPDHILRSGGSGSIVVPKVRSNAIVVPQDAVAQVQDRYFVYILGKNNKVKYTEIKISPDNDGQTYVVTSGLKVGDRIVLKGITALTDGAEIKGLTEAEYEAKLKKTAELGSSQNDLSKLKEAFGK</sequence>
<evidence type="ECO:0000256" key="2">
    <source>
        <dbReference type="ARBA" id="ARBA00009477"/>
    </source>
</evidence>
<reference evidence="9 10" key="1">
    <citation type="submission" date="2021-07" db="EMBL/GenBank/DDBJ databases">
        <title>Genomic diversity and antimicrobial resistance of Prevotella spp. isolated from chronic lung disease airways.</title>
        <authorList>
            <person name="Webb K.A."/>
            <person name="Olagoke O.S."/>
            <person name="Baird T."/>
            <person name="Neill J."/>
            <person name="Pham A."/>
            <person name="Wells T.J."/>
            <person name="Ramsay K.A."/>
            <person name="Bell S.C."/>
            <person name="Sarovich D.S."/>
            <person name="Price E.P."/>
        </authorList>
    </citation>
    <scope>NUCLEOTIDE SEQUENCE [LARGE SCALE GENOMIC DNA]</scope>
    <source>
        <strain evidence="9 10">SCHI0011.S.12</strain>
    </source>
</reference>
<organism evidence="9 10">
    <name type="scientific">Hoylesella nanceiensis</name>
    <dbReference type="NCBI Taxonomy" id="425941"/>
    <lineage>
        <taxon>Bacteria</taxon>
        <taxon>Pseudomonadati</taxon>
        <taxon>Bacteroidota</taxon>
        <taxon>Bacteroidia</taxon>
        <taxon>Bacteroidales</taxon>
        <taxon>Prevotellaceae</taxon>
        <taxon>Hoylesella</taxon>
    </lineage>
</organism>
<keyword evidence="3" id="KW-0175">Coiled coil</keyword>
<evidence type="ECO:0000313" key="10">
    <source>
        <dbReference type="Proteomes" id="UP000788426"/>
    </source>
</evidence>
<evidence type="ECO:0000256" key="1">
    <source>
        <dbReference type="ARBA" id="ARBA00004196"/>
    </source>
</evidence>
<feature type="domain" description="Multidrug resistance protein MdtA-like beta-barrel" evidence="7">
    <location>
        <begin position="204"/>
        <end position="281"/>
    </location>
</feature>
<accession>A0ABS6YBI0</accession>
<evidence type="ECO:0000259" key="8">
    <source>
        <dbReference type="Pfam" id="PF25967"/>
    </source>
</evidence>
<dbReference type="PROSITE" id="PS51257">
    <property type="entry name" value="PROKAR_LIPOPROTEIN"/>
    <property type="match status" value="1"/>
</dbReference>